<keyword evidence="1" id="KW-0805">Transcription regulation</keyword>
<evidence type="ECO:0000313" key="7">
    <source>
        <dbReference type="EMBL" id="MBB6437184.1"/>
    </source>
</evidence>
<dbReference type="InterPro" id="IPR036271">
    <property type="entry name" value="Tet_transcr_reg_TetR-rel_C_sf"/>
</dbReference>
<evidence type="ECO:0000256" key="2">
    <source>
        <dbReference type="ARBA" id="ARBA00023125"/>
    </source>
</evidence>
<dbReference type="RefSeq" id="WP_185032302.1">
    <property type="nucleotide sequence ID" value="NZ_BNBN01000003.1"/>
</dbReference>
<keyword evidence="3" id="KW-0804">Transcription</keyword>
<evidence type="ECO:0000256" key="1">
    <source>
        <dbReference type="ARBA" id="ARBA00023015"/>
    </source>
</evidence>
<evidence type="ECO:0000256" key="5">
    <source>
        <dbReference type="SAM" id="MobiDB-lite"/>
    </source>
</evidence>
<organism evidence="7 8">
    <name type="scientific">Streptomyces candidus</name>
    <dbReference type="NCBI Taxonomy" id="67283"/>
    <lineage>
        <taxon>Bacteria</taxon>
        <taxon>Bacillati</taxon>
        <taxon>Actinomycetota</taxon>
        <taxon>Actinomycetes</taxon>
        <taxon>Kitasatosporales</taxon>
        <taxon>Streptomycetaceae</taxon>
        <taxon>Streptomyces</taxon>
    </lineage>
</organism>
<dbReference type="InterPro" id="IPR004111">
    <property type="entry name" value="Repressor_TetR_C"/>
</dbReference>
<dbReference type="PANTHER" id="PTHR30055:SF151">
    <property type="entry name" value="TRANSCRIPTIONAL REGULATORY PROTEIN"/>
    <property type="match status" value="1"/>
</dbReference>
<dbReference type="GO" id="GO:0045892">
    <property type="term" value="P:negative regulation of DNA-templated transcription"/>
    <property type="evidence" value="ECO:0007669"/>
    <property type="project" value="InterPro"/>
</dbReference>
<comment type="caution">
    <text evidence="7">The sequence shown here is derived from an EMBL/GenBank/DDBJ whole genome shotgun (WGS) entry which is preliminary data.</text>
</comment>
<dbReference type="Pfam" id="PF02909">
    <property type="entry name" value="TetR_C_1"/>
    <property type="match status" value="1"/>
</dbReference>
<dbReference type="Pfam" id="PF00440">
    <property type="entry name" value="TetR_N"/>
    <property type="match status" value="1"/>
</dbReference>
<feature type="region of interest" description="Disordered" evidence="5">
    <location>
        <begin position="1"/>
        <end position="88"/>
    </location>
</feature>
<reference evidence="7 8" key="1">
    <citation type="submission" date="2020-08" db="EMBL/GenBank/DDBJ databases">
        <title>Genomic Encyclopedia of Type Strains, Phase IV (KMG-IV): sequencing the most valuable type-strain genomes for metagenomic binning, comparative biology and taxonomic classification.</title>
        <authorList>
            <person name="Goeker M."/>
        </authorList>
    </citation>
    <scope>NUCLEOTIDE SEQUENCE [LARGE SCALE GENOMIC DNA]</scope>
    <source>
        <strain evidence="7 8">DSM 40141</strain>
    </source>
</reference>
<feature type="compositionally biased region" description="Gly residues" evidence="5">
    <location>
        <begin position="24"/>
        <end position="41"/>
    </location>
</feature>
<dbReference type="PROSITE" id="PS50977">
    <property type="entry name" value="HTH_TETR_2"/>
    <property type="match status" value="1"/>
</dbReference>
<evidence type="ECO:0000313" key="8">
    <source>
        <dbReference type="Proteomes" id="UP000540423"/>
    </source>
</evidence>
<dbReference type="GO" id="GO:0003700">
    <property type="term" value="F:DNA-binding transcription factor activity"/>
    <property type="evidence" value="ECO:0007669"/>
    <property type="project" value="TreeGrafter"/>
</dbReference>
<protein>
    <submittedName>
        <fullName evidence="7">AcrR family transcriptional regulator</fullName>
    </submittedName>
</protein>
<feature type="compositionally biased region" description="Basic and acidic residues" evidence="5">
    <location>
        <begin position="42"/>
        <end position="58"/>
    </location>
</feature>
<dbReference type="PANTHER" id="PTHR30055">
    <property type="entry name" value="HTH-TYPE TRANSCRIPTIONAL REGULATOR RUTR"/>
    <property type="match status" value="1"/>
</dbReference>
<keyword evidence="2 4" id="KW-0238">DNA-binding</keyword>
<sequence>MVPAADRVKKPGPSSVWLAEKTPRGGGATRGGAGGAGGADGGGKDGRGSHHAGPRDDDGAGSADGSGRGADRPAAGRGRRAADADRGADAGLDRDRITATTVALLDADGLAKFSMRRLAAELHVTAMSVYWYVANKDDLLELAVDHVAAELDLPDPEDDTDWRVQLRQLAHGYREMLVRHPWAAPLMGRFLNIGPCMRAFSDAALRLMRKTGVPKERQGGTMAAVFQFVYGFATSEAQYYQLAAEAGVTADEFYREAMGVIAGELAGSQLLRDSTEVMEARGGDTVAEMYGRDFDNALDVLIRGIEATSGDRAGDAGA</sequence>
<proteinExistence type="predicted"/>
<feature type="DNA-binding region" description="H-T-H motif" evidence="4">
    <location>
        <begin position="114"/>
        <end position="133"/>
    </location>
</feature>
<gene>
    <name evidence="7" type="ORF">HNQ79_003667</name>
</gene>
<evidence type="ECO:0000256" key="3">
    <source>
        <dbReference type="ARBA" id="ARBA00023163"/>
    </source>
</evidence>
<accession>A0A7X0HGG0</accession>
<dbReference type="SUPFAM" id="SSF46689">
    <property type="entry name" value="Homeodomain-like"/>
    <property type="match status" value="1"/>
</dbReference>
<feature type="domain" description="HTH tetR-type" evidence="6">
    <location>
        <begin position="91"/>
        <end position="151"/>
    </location>
</feature>
<dbReference type="Gene3D" id="1.10.357.10">
    <property type="entry name" value="Tetracycline Repressor, domain 2"/>
    <property type="match status" value="1"/>
</dbReference>
<name>A0A7X0HGG0_9ACTN</name>
<dbReference type="Gene3D" id="1.10.10.60">
    <property type="entry name" value="Homeodomain-like"/>
    <property type="match status" value="1"/>
</dbReference>
<evidence type="ECO:0000256" key="4">
    <source>
        <dbReference type="PROSITE-ProRule" id="PRU00335"/>
    </source>
</evidence>
<dbReference type="InterPro" id="IPR050109">
    <property type="entry name" value="HTH-type_TetR-like_transc_reg"/>
</dbReference>
<keyword evidence="8" id="KW-1185">Reference proteome</keyword>
<dbReference type="GO" id="GO:0000976">
    <property type="term" value="F:transcription cis-regulatory region binding"/>
    <property type="evidence" value="ECO:0007669"/>
    <property type="project" value="TreeGrafter"/>
</dbReference>
<dbReference type="SUPFAM" id="SSF48498">
    <property type="entry name" value="Tetracyclin repressor-like, C-terminal domain"/>
    <property type="match status" value="1"/>
</dbReference>
<dbReference type="Proteomes" id="UP000540423">
    <property type="component" value="Unassembled WGS sequence"/>
</dbReference>
<dbReference type="AlphaFoldDB" id="A0A7X0HGG0"/>
<dbReference type="InterPro" id="IPR001647">
    <property type="entry name" value="HTH_TetR"/>
</dbReference>
<dbReference type="EMBL" id="JACHEM010000009">
    <property type="protein sequence ID" value="MBB6437184.1"/>
    <property type="molecule type" value="Genomic_DNA"/>
</dbReference>
<dbReference type="InterPro" id="IPR009057">
    <property type="entry name" value="Homeodomain-like_sf"/>
</dbReference>
<evidence type="ECO:0000259" key="6">
    <source>
        <dbReference type="PROSITE" id="PS50977"/>
    </source>
</evidence>